<protein>
    <recommendedName>
        <fullName evidence="3">DUF2922 domain-containing protein</fullName>
    </recommendedName>
</protein>
<dbReference type="RefSeq" id="WP_031574626.1">
    <property type="nucleotide sequence ID" value="NZ_DAMANS010000016.1"/>
</dbReference>
<evidence type="ECO:0000313" key="1">
    <source>
        <dbReference type="EMBL" id="SDI19518.1"/>
    </source>
</evidence>
<evidence type="ECO:0000313" key="2">
    <source>
        <dbReference type="Proteomes" id="UP000183255"/>
    </source>
</evidence>
<sequence>MNTLTMTFLTKEGKKWNLRLPKVREDILDEEVEALMSAIISKNVLFEGEKELVEIESASINREEELIA</sequence>
<evidence type="ECO:0008006" key="3">
    <source>
        <dbReference type="Google" id="ProtNLM"/>
    </source>
</evidence>
<proteinExistence type="predicted"/>
<dbReference type="InterPro" id="IPR021321">
    <property type="entry name" value="DUF2922"/>
</dbReference>
<dbReference type="AlphaFoldDB" id="A0A1G8IKF9"/>
<gene>
    <name evidence="1" type="ORF">SAMN05421804_101916</name>
</gene>
<accession>A0A1G8IKF9</accession>
<dbReference type="EMBL" id="FNDZ01000001">
    <property type="protein sequence ID" value="SDI19518.1"/>
    <property type="molecule type" value="Genomic_DNA"/>
</dbReference>
<dbReference type="Proteomes" id="UP000183255">
    <property type="component" value="Unassembled WGS sequence"/>
</dbReference>
<name>A0A1G8IKF9_9CLOT</name>
<organism evidence="1 2">
    <name type="scientific">Proteiniclasticum ruminis</name>
    <dbReference type="NCBI Taxonomy" id="398199"/>
    <lineage>
        <taxon>Bacteria</taxon>
        <taxon>Bacillati</taxon>
        <taxon>Bacillota</taxon>
        <taxon>Clostridia</taxon>
        <taxon>Eubacteriales</taxon>
        <taxon>Clostridiaceae</taxon>
        <taxon>Proteiniclasticum</taxon>
    </lineage>
</organism>
<reference evidence="1 2" key="1">
    <citation type="submission" date="2016-10" db="EMBL/GenBank/DDBJ databases">
        <authorList>
            <person name="de Groot N.N."/>
        </authorList>
    </citation>
    <scope>NUCLEOTIDE SEQUENCE [LARGE SCALE GENOMIC DNA]</scope>
    <source>
        <strain evidence="1 2">CGMCC 1.5058</strain>
    </source>
</reference>
<dbReference type="Pfam" id="PF11148">
    <property type="entry name" value="DUF2922"/>
    <property type="match status" value="1"/>
</dbReference>